<organism evidence="3 4">
    <name type="scientific">Chromatium okenii</name>
    <dbReference type="NCBI Taxonomy" id="61644"/>
    <lineage>
        <taxon>Bacteria</taxon>
        <taxon>Pseudomonadati</taxon>
        <taxon>Pseudomonadota</taxon>
        <taxon>Gammaproteobacteria</taxon>
        <taxon>Chromatiales</taxon>
        <taxon>Chromatiaceae</taxon>
        <taxon>Chromatium</taxon>
    </lineage>
</organism>
<dbReference type="OrthoDB" id="574237at2"/>
<keyword evidence="2" id="KW-1133">Transmembrane helix</keyword>
<feature type="transmembrane region" description="Helical" evidence="2">
    <location>
        <begin position="12"/>
        <end position="32"/>
    </location>
</feature>
<reference evidence="3 4" key="1">
    <citation type="submission" date="2018-01" db="EMBL/GenBank/DDBJ databases">
        <title>The complete genome sequence of Chromatium okenii LaCa, a purple sulfur bacterium with a turbulent life.</title>
        <authorList>
            <person name="Luedin S.M."/>
            <person name="Liechti N."/>
            <person name="Storelli N."/>
            <person name="Danza F."/>
            <person name="Wittwer M."/>
            <person name="Pothier J.F."/>
            <person name="Tonolla M.A."/>
        </authorList>
    </citation>
    <scope>NUCLEOTIDE SEQUENCE [LARGE SCALE GENOMIC DNA]</scope>
    <source>
        <strain evidence="3 4">LaCa</strain>
    </source>
</reference>
<dbReference type="EMBL" id="PPGH01000037">
    <property type="protein sequence ID" value="PQJ95549.1"/>
    <property type="molecule type" value="Genomic_DNA"/>
</dbReference>
<evidence type="ECO:0000313" key="4">
    <source>
        <dbReference type="Proteomes" id="UP000239936"/>
    </source>
</evidence>
<proteinExistence type="predicted"/>
<protein>
    <submittedName>
        <fullName evidence="3">Uncharacterized protein</fullName>
    </submittedName>
</protein>
<feature type="region of interest" description="Disordered" evidence="1">
    <location>
        <begin position="160"/>
        <end position="183"/>
    </location>
</feature>
<evidence type="ECO:0000256" key="1">
    <source>
        <dbReference type="SAM" id="MobiDB-lite"/>
    </source>
</evidence>
<dbReference type="RefSeq" id="WP_105074572.1">
    <property type="nucleotide sequence ID" value="NZ_JAFLKP010000449.1"/>
</dbReference>
<sequence>MTTETSFFRKSLIILSGLFSTIGVIGGVLDVVQKFNPQQTNDTQRLIDYNAQQALLQRQAQQQEAQRRSEDERQAEAQRLINYGAQQALLQMQAQQQETQRRTEEARQAEAQRLIEQNAQQALLQMQVQQQEAERRTEEARQTEAQRLIEQNAQQALLQMQAQQQEAQRRSEEARQAEAQQQETQRVLERKTQVLETVQSYFEFVNRHQITQVMHILANPTDKTRKVLENTEWVRLNDIALVNADNEQAIVNVRFQGKSKDSSVREYTGSIPLQWLDHQWKIITLTKLQQVSNTIEPPVADHHSYQKGKKDENKVDSLDESVANAPSVTSGDRYIYESIYPNNSKINNKTERIVASVTNKKILLYSKNLTSDFVRQLEYTPEWNFLSSKSKDGSGLTYNPPLKYFEFPLTTGDSWSQDSIETNIKTGKKRKHSISTTVGDWEQVAVPAGTFRAIKITAQTNVIDLETGKPIIGKDISWYSPDVGRSVKSLITSTNPDGQQEKQIIQLLEYHSAETPD</sequence>
<dbReference type="AlphaFoldDB" id="A0A2S7XP86"/>
<accession>A0A2S7XP86</accession>
<feature type="compositionally biased region" description="Basic and acidic residues" evidence="1">
    <location>
        <begin position="299"/>
        <end position="317"/>
    </location>
</feature>
<keyword evidence="2" id="KW-0472">Membrane</keyword>
<feature type="region of interest" description="Disordered" evidence="1">
    <location>
        <begin position="297"/>
        <end position="321"/>
    </location>
</feature>
<keyword evidence="4" id="KW-1185">Reference proteome</keyword>
<dbReference type="Gene3D" id="2.40.360.20">
    <property type="match status" value="1"/>
</dbReference>
<comment type="caution">
    <text evidence="3">The sequence shown here is derived from an EMBL/GenBank/DDBJ whole genome shotgun (WGS) entry which is preliminary data.</text>
</comment>
<dbReference type="Proteomes" id="UP000239936">
    <property type="component" value="Unassembled WGS sequence"/>
</dbReference>
<evidence type="ECO:0000313" key="3">
    <source>
        <dbReference type="EMBL" id="PQJ95549.1"/>
    </source>
</evidence>
<feature type="compositionally biased region" description="Basic and acidic residues" evidence="1">
    <location>
        <begin position="167"/>
        <end position="176"/>
    </location>
</feature>
<name>A0A2S7XP86_9GAMM</name>
<keyword evidence="2" id="KW-0812">Transmembrane</keyword>
<gene>
    <name evidence="3" type="ORF">CXB77_15575</name>
</gene>
<evidence type="ECO:0000256" key="2">
    <source>
        <dbReference type="SAM" id="Phobius"/>
    </source>
</evidence>